<protein>
    <submittedName>
        <fullName evidence="3">Acyl-CoA dehydrogenase NM domain-like protein</fullName>
    </submittedName>
</protein>
<dbReference type="GO" id="GO:0003997">
    <property type="term" value="F:acyl-CoA oxidase activity"/>
    <property type="evidence" value="ECO:0007669"/>
    <property type="project" value="InterPro"/>
</dbReference>
<dbReference type="GO" id="GO:0005777">
    <property type="term" value="C:peroxisome"/>
    <property type="evidence" value="ECO:0007669"/>
    <property type="project" value="InterPro"/>
</dbReference>
<dbReference type="GO" id="GO:0033540">
    <property type="term" value="P:fatty acid beta-oxidation using acyl-CoA oxidase"/>
    <property type="evidence" value="ECO:0007669"/>
    <property type="project" value="TreeGrafter"/>
</dbReference>
<name>A0A9P5X4M3_9AGAR</name>
<dbReference type="PANTHER" id="PTHR10909">
    <property type="entry name" value="ELECTRON TRANSPORT OXIDOREDUCTASE"/>
    <property type="match status" value="1"/>
</dbReference>
<dbReference type="PANTHER" id="PTHR10909:SF382">
    <property type="entry name" value="ACYL-COENZYME A OXIDASE"/>
    <property type="match status" value="1"/>
</dbReference>
<dbReference type="OrthoDB" id="538336at2759"/>
<dbReference type="InterPro" id="IPR009100">
    <property type="entry name" value="AcylCoA_DH/oxidase_NM_dom_sf"/>
</dbReference>
<reference evidence="3" key="1">
    <citation type="submission" date="2020-11" db="EMBL/GenBank/DDBJ databases">
        <authorList>
            <consortium name="DOE Joint Genome Institute"/>
            <person name="Ahrendt S."/>
            <person name="Riley R."/>
            <person name="Andreopoulos W."/>
            <person name="Labutti K."/>
            <person name="Pangilinan J."/>
            <person name="Ruiz-Duenas F.J."/>
            <person name="Barrasa J.M."/>
            <person name="Sanchez-Garcia M."/>
            <person name="Camarero S."/>
            <person name="Miyauchi S."/>
            <person name="Serrano A."/>
            <person name="Linde D."/>
            <person name="Babiker R."/>
            <person name="Drula E."/>
            <person name="Ayuso-Fernandez I."/>
            <person name="Pacheco R."/>
            <person name="Padilla G."/>
            <person name="Ferreira P."/>
            <person name="Barriuso J."/>
            <person name="Kellner H."/>
            <person name="Castanera R."/>
            <person name="Alfaro M."/>
            <person name="Ramirez L."/>
            <person name="Pisabarro A.G."/>
            <person name="Kuo A."/>
            <person name="Tritt A."/>
            <person name="Lipzen A."/>
            <person name="He G."/>
            <person name="Yan M."/>
            <person name="Ng V."/>
            <person name="Cullen D."/>
            <person name="Martin F."/>
            <person name="Rosso M.-N."/>
            <person name="Henrissat B."/>
            <person name="Hibbett D."/>
            <person name="Martinez A.T."/>
            <person name="Grigoriev I.V."/>
        </authorList>
    </citation>
    <scope>NUCLEOTIDE SEQUENCE</scope>
    <source>
        <strain evidence="3">MF-IS2</strain>
    </source>
</reference>
<dbReference type="SUPFAM" id="SSF47203">
    <property type="entry name" value="Acyl-CoA dehydrogenase C-terminal domain-like"/>
    <property type="match status" value="1"/>
</dbReference>
<dbReference type="Gene3D" id="2.40.110.10">
    <property type="entry name" value="Butyryl-CoA Dehydrogenase, subunit A, domain 2"/>
    <property type="match status" value="1"/>
</dbReference>
<dbReference type="GO" id="GO:0055088">
    <property type="term" value="P:lipid homeostasis"/>
    <property type="evidence" value="ECO:0007669"/>
    <property type="project" value="TreeGrafter"/>
</dbReference>
<dbReference type="InterPro" id="IPR046373">
    <property type="entry name" value="Acyl-CoA_Oxase/DH_mid-dom_sf"/>
</dbReference>
<comment type="caution">
    <text evidence="3">The sequence shown here is derived from an EMBL/GenBank/DDBJ whole genome shotgun (WGS) entry which is preliminary data.</text>
</comment>
<dbReference type="InterPro" id="IPR055060">
    <property type="entry name" value="ACOX_C_alpha1"/>
</dbReference>
<dbReference type="Pfam" id="PF22924">
    <property type="entry name" value="ACOX_C_alpha1"/>
    <property type="match status" value="1"/>
</dbReference>
<dbReference type="EMBL" id="MU151515">
    <property type="protein sequence ID" value="KAF9443135.1"/>
    <property type="molecule type" value="Genomic_DNA"/>
</dbReference>
<dbReference type="GO" id="GO:0071949">
    <property type="term" value="F:FAD binding"/>
    <property type="evidence" value="ECO:0007669"/>
    <property type="project" value="InterPro"/>
</dbReference>
<dbReference type="Gene3D" id="1.20.140.10">
    <property type="entry name" value="Butyryl-CoA Dehydrogenase, subunit A, domain 3"/>
    <property type="match status" value="1"/>
</dbReference>
<evidence type="ECO:0000256" key="1">
    <source>
        <dbReference type="SAM" id="MobiDB-lite"/>
    </source>
</evidence>
<evidence type="ECO:0000313" key="4">
    <source>
        <dbReference type="Proteomes" id="UP000807342"/>
    </source>
</evidence>
<dbReference type="InterPro" id="IPR012258">
    <property type="entry name" value="Acyl-CoA_oxidase"/>
</dbReference>
<dbReference type="AlphaFoldDB" id="A0A9P5X4M3"/>
<dbReference type="Proteomes" id="UP000807342">
    <property type="component" value="Unassembled WGS sequence"/>
</dbReference>
<evidence type="ECO:0000259" key="2">
    <source>
        <dbReference type="Pfam" id="PF22924"/>
    </source>
</evidence>
<dbReference type="SUPFAM" id="SSF56645">
    <property type="entry name" value="Acyl-CoA dehydrogenase NM domain-like"/>
    <property type="match status" value="1"/>
</dbReference>
<dbReference type="GO" id="GO:0005504">
    <property type="term" value="F:fatty acid binding"/>
    <property type="evidence" value="ECO:0007669"/>
    <property type="project" value="TreeGrafter"/>
</dbReference>
<feature type="domain" description="Acyl-CoA oxidase C-alpha1" evidence="2">
    <location>
        <begin position="270"/>
        <end position="409"/>
    </location>
</feature>
<feature type="region of interest" description="Disordered" evidence="1">
    <location>
        <begin position="1"/>
        <end position="22"/>
    </location>
</feature>
<proteinExistence type="predicted"/>
<dbReference type="InterPro" id="IPR036250">
    <property type="entry name" value="AcylCo_DH-like_C"/>
</dbReference>
<keyword evidence="4" id="KW-1185">Reference proteome</keyword>
<organism evidence="3 4">
    <name type="scientific">Macrolepiota fuliginosa MF-IS2</name>
    <dbReference type="NCBI Taxonomy" id="1400762"/>
    <lineage>
        <taxon>Eukaryota</taxon>
        <taxon>Fungi</taxon>
        <taxon>Dikarya</taxon>
        <taxon>Basidiomycota</taxon>
        <taxon>Agaricomycotina</taxon>
        <taxon>Agaricomycetes</taxon>
        <taxon>Agaricomycetidae</taxon>
        <taxon>Agaricales</taxon>
        <taxon>Agaricineae</taxon>
        <taxon>Agaricaceae</taxon>
        <taxon>Macrolepiota</taxon>
    </lineage>
</organism>
<evidence type="ECO:0000313" key="3">
    <source>
        <dbReference type="EMBL" id="KAF9443135.1"/>
    </source>
</evidence>
<sequence>MDNFPTSSPLSPTQLANGQESSTAKLVRTPLWQALPELLHYEERIKLSYERAKSIVQYYRLTTEDVLHLSERYWRFNSDPILALDGSAGTLLTIHYNLCLGTIVRCLKNRPDLQPIVDKLLSFEWNGQYCLTELGHGLDVINMETRATLLPDGSFELHTPNDLAAKYMPPTSPSGYPCIAVVHARLFVSGKDRGPKVFLVQLHDGRNMNSGVVSKVLAPRGSARPVKHCLTYFNHVHLPASALLNDLGKSEVSRETFFDNIYRVITGTISMGALAVSSMRIASYVAARYSLRRHVIDASTKLPRPIMSFSTQYTPILSAIAQSLVFRVFADYCHSIFVNAEDPTMKHFIAAVMKTTTIKANYATTIELGDRCGAQGLAEVNQMSVLHADGRGAAIAEGDILVISIRFAMDLLRQRIAVPPYLHPSSLLARYERSLITSLRASLADAVSYRDQSIDTAVLPLCQPLIEAIGARLAYEAASGSIDEDVLDLFVASTIRKDAAWYALNEGLDTGTQARMEAEAARKLLPRLDMLLDMLEVEPYVVAPIVSDAKWNRYVDSLDTYGESLTVMSSTAVGGE</sequence>
<gene>
    <name evidence="3" type="ORF">P691DRAFT_844000</name>
</gene>
<accession>A0A9P5X4M3</accession>